<dbReference type="PROSITE" id="PS50057">
    <property type="entry name" value="FERM_3"/>
    <property type="match status" value="1"/>
</dbReference>
<dbReference type="InterPro" id="IPR000299">
    <property type="entry name" value="FERM_domain"/>
</dbReference>
<dbReference type="EMBL" id="JAGKHQ010000014">
    <property type="protein sequence ID" value="KAG7498816.1"/>
    <property type="molecule type" value="Genomic_DNA"/>
</dbReference>
<organism evidence="2 3">
    <name type="scientific">Solea senegalensis</name>
    <name type="common">Senegalese sole</name>
    <dbReference type="NCBI Taxonomy" id="28829"/>
    <lineage>
        <taxon>Eukaryota</taxon>
        <taxon>Metazoa</taxon>
        <taxon>Chordata</taxon>
        <taxon>Craniata</taxon>
        <taxon>Vertebrata</taxon>
        <taxon>Euteleostomi</taxon>
        <taxon>Actinopterygii</taxon>
        <taxon>Neopterygii</taxon>
        <taxon>Teleostei</taxon>
        <taxon>Neoteleostei</taxon>
        <taxon>Acanthomorphata</taxon>
        <taxon>Carangaria</taxon>
        <taxon>Pleuronectiformes</taxon>
        <taxon>Pleuronectoidei</taxon>
        <taxon>Soleidae</taxon>
        <taxon>Solea</taxon>
    </lineage>
</organism>
<dbReference type="PROSITE" id="PS00661">
    <property type="entry name" value="FERM_2"/>
    <property type="match status" value="1"/>
</dbReference>
<reference evidence="2 3" key="1">
    <citation type="journal article" date="2021" name="Sci. Rep.">
        <title>Chromosome anchoring in Senegalese sole (Solea senegalensis) reveals sex-associated markers and genome rearrangements in flatfish.</title>
        <authorList>
            <person name="Guerrero-Cozar I."/>
            <person name="Gomez-Garrido J."/>
            <person name="Berbel C."/>
            <person name="Martinez-Blanch J.F."/>
            <person name="Alioto T."/>
            <person name="Claros M.G."/>
            <person name="Gagnaire P.A."/>
            <person name="Manchado M."/>
        </authorList>
    </citation>
    <scope>NUCLEOTIDE SEQUENCE [LARGE SCALE GENOMIC DNA]</scope>
    <source>
        <strain evidence="2">Sse05_10M</strain>
    </source>
</reference>
<dbReference type="AlphaFoldDB" id="A0AAV6R0J3"/>
<sequence>MLDQDMNRETLNIYRSLSGFSRPQALNLFLSLCSSLQMYGVSLFNDYSVTGQSERTVLRGGSAITSGRRRQTSAQRGS</sequence>
<dbReference type="InterPro" id="IPR019747">
    <property type="entry name" value="FERM_CS"/>
</dbReference>
<protein>
    <submittedName>
        <fullName evidence="2">Band 4A isoform X2</fullName>
    </submittedName>
</protein>
<name>A0AAV6R0J3_SOLSE</name>
<keyword evidence="3" id="KW-1185">Reference proteome</keyword>
<proteinExistence type="predicted"/>
<feature type="domain" description="FERM" evidence="1">
    <location>
        <begin position="1"/>
        <end position="78"/>
    </location>
</feature>
<evidence type="ECO:0000313" key="2">
    <source>
        <dbReference type="EMBL" id="KAG7498816.1"/>
    </source>
</evidence>
<comment type="caution">
    <text evidence="2">The sequence shown here is derived from an EMBL/GenBank/DDBJ whole genome shotgun (WGS) entry which is preliminary data.</text>
</comment>
<evidence type="ECO:0000259" key="1">
    <source>
        <dbReference type="PROSITE" id="PS50057"/>
    </source>
</evidence>
<evidence type="ECO:0000313" key="3">
    <source>
        <dbReference type="Proteomes" id="UP000693946"/>
    </source>
</evidence>
<dbReference type="Proteomes" id="UP000693946">
    <property type="component" value="Linkage Group LG21"/>
</dbReference>
<gene>
    <name evidence="2" type="ORF">JOB18_021529</name>
</gene>
<accession>A0AAV6R0J3</accession>